<dbReference type="Gene3D" id="1.10.357.10">
    <property type="entry name" value="Tetracycline Repressor, domain 2"/>
    <property type="match status" value="1"/>
</dbReference>
<dbReference type="AlphaFoldDB" id="A0A941EAW6"/>
<keyword evidence="6" id="KW-1185">Reference proteome</keyword>
<gene>
    <name evidence="5" type="ORF">KDK95_11425</name>
</gene>
<dbReference type="InterPro" id="IPR036271">
    <property type="entry name" value="Tet_transcr_reg_TetR-rel_C_sf"/>
</dbReference>
<dbReference type="InterPro" id="IPR023772">
    <property type="entry name" value="DNA-bd_HTH_TetR-type_CS"/>
</dbReference>
<feature type="compositionally biased region" description="Basic and acidic residues" evidence="3">
    <location>
        <begin position="8"/>
        <end position="21"/>
    </location>
</feature>
<feature type="domain" description="HTH tetR-type" evidence="4">
    <location>
        <begin position="25"/>
        <end position="84"/>
    </location>
</feature>
<feature type="DNA-binding region" description="H-T-H motif" evidence="2">
    <location>
        <begin position="47"/>
        <end position="66"/>
    </location>
</feature>
<organism evidence="5 6">
    <name type="scientific">Actinospica acidithermotolerans</name>
    <dbReference type="NCBI Taxonomy" id="2828514"/>
    <lineage>
        <taxon>Bacteria</taxon>
        <taxon>Bacillati</taxon>
        <taxon>Actinomycetota</taxon>
        <taxon>Actinomycetes</taxon>
        <taxon>Catenulisporales</taxon>
        <taxon>Actinospicaceae</taxon>
        <taxon>Actinospica</taxon>
    </lineage>
</organism>
<dbReference type="EMBL" id="JAGSOH010000024">
    <property type="protein sequence ID" value="MBR7826915.1"/>
    <property type="molecule type" value="Genomic_DNA"/>
</dbReference>
<dbReference type="PROSITE" id="PS01081">
    <property type="entry name" value="HTH_TETR_1"/>
    <property type="match status" value="1"/>
</dbReference>
<sequence length="253" mass="27509">MNASVKGPKADGGDARRDRWSAHREQRREEFVAAALRVLAAQGPDVTMEAVAAEAGVTKPVLYRYFEDKTALVTALGEFGSSVLLERLLPAIGADLPALARIRGTITAYFEVIDELPNLYWLIVRHTAGEIPAENDPYQRNKEVIASALTALFGDYLRAYGLDSGAAEPWAYGITGLVQATVEWWLQRRSMSRVHAIEYTTQLIYAALAGVLPAGVLDQELELGRSRFAGRPEGEAPEGPRSAPSLKLVSGDS</sequence>
<dbReference type="RefSeq" id="WP_212518057.1">
    <property type="nucleotide sequence ID" value="NZ_JAGSOH010000024.1"/>
</dbReference>
<dbReference type="InterPro" id="IPR050109">
    <property type="entry name" value="HTH-type_TetR-like_transc_reg"/>
</dbReference>
<reference evidence="5" key="1">
    <citation type="submission" date="2021-04" db="EMBL/GenBank/DDBJ databases">
        <title>Genome based classification of Actinospica acidithermotolerans sp. nov., an actinobacterium isolated from an Indonesian hot spring.</title>
        <authorList>
            <person name="Kusuma A.B."/>
            <person name="Putra K.E."/>
            <person name="Nafisah S."/>
            <person name="Loh J."/>
            <person name="Nouioui I."/>
            <person name="Goodfellow M."/>
        </authorList>
    </citation>
    <scope>NUCLEOTIDE SEQUENCE</scope>
    <source>
        <strain evidence="5">MGRD01-02</strain>
    </source>
</reference>
<evidence type="ECO:0000256" key="3">
    <source>
        <dbReference type="SAM" id="MobiDB-lite"/>
    </source>
</evidence>
<proteinExistence type="predicted"/>
<evidence type="ECO:0000256" key="2">
    <source>
        <dbReference type="PROSITE-ProRule" id="PRU00335"/>
    </source>
</evidence>
<evidence type="ECO:0000313" key="5">
    <source>
        <dbReference type="EMBL" id="MBR7826915.1"/>
    </source>
</evidence>
<feature type="region of interest" description="Disordered" evidence="3">
    <location>
        <begin position="227"/>
        <end position="253"/>
    </location>
</feature>
<comment type="caution">
    <text evidence="5">The sequence shown here is derived from an EMBL/GenBank/DDBJ whole genome shotgun (WGS) entry which is preliminary data.</text>
</comment>
<dbReference type="InterPro" id="IPR045823">
    <property type="entry name" value="TetR_C_32"/>
</dbReference>
<dbReference type="Pfam" id="PF19344">
    <property type="entry name" value="TetR_C_32"/>
    <property type="match status" value="1"/>
</dbReference>
<dbReference type="GO" id="GO:0000976">
    <property type="term" value="F:transcription cis-regulatory region binding"/>
    <property type="evidence" value="ECO:0007669"/>
    <property type="project" value="TreeGrafter"/>
</dbReference>
<dbReference type="PANTHER" id="PTHR30055">
    <property type="entry name" value="HTH-TYPE TRANSCRIPTIONAL REGULATOR RUTR"/>
    <property type="match status" value="1"/>
</dbReference>
<dbReference type="Pfam" id="PF00440">
    <property type="entry name" value="TetR_N"/>
    <property type="match status" value="1"/>
</dbReference>
<evidence type="ECO:0000259" key="4">
    <source>
        <dbReference type="PROSITE" id="PS50977"/>
    </source>
</evidence>
<dbReference type="GO" id="GO:0003700">
    <property type="term" value="F:DNA-binding transcription factor activity"/>
    <property type="evidence" value="ECO:0007669"/>
    <property type="project" value="TreeGrafter"/>
</dbReference>
<protein>
    <submittedName>
        <fullName evidence="5">TetR/AcrR family transcriptional regulator</fullName>
    </submittedName>
</protein>
<dbReference type="PROSITE" id="PS50977">
    <property type="entry name" value="HTH_TETR_2"/>
    <property type="match status" value="1"/>
</dbReference>
<dbReference type="PANTHER" id="PTHR30055:SF160">
    <property type="entry name" value="TRANSCRIPTIONAL REGULATORY PROTEIN (PROBABLY ASNC-FAMILY)-RELATED"/>
    <property type="match status" value="1"/>
</dbReference>
<dbReference type="InterPro" id="IPR009057">
    <property type="entry name" value="Homeodomain-like_sf"/>
</dbReference>
<evidence type="ECO:0000313" key="6">
    <source>
        <dbReference type="Proteomes" id="UP000676325"/>
    </source>
</evidence>
<name>A0A941EAW6_9ACTN</name>
<dbReference type="SUPFAM" id="SSF48498">
    <property type="entry name" value="Tetracyclin repressor-like, C-terminal domain"/>
    <property type="match status" value="1"/>
</dbReference>
<evidence type="ECO:0000256" key="1">
    <source>
        <dbReference type="ARBA" id="ARBA00023125"/>
    </source>
</evidence>
<accession>A0A941EAW6</accession>
<dbReference type="InterPro" id="IPR001647">
    <property type="entry name" value="HTH_TetR"/>
</dbReference>
<keyword evidence="1 2" id="KW-0238">DNA-binding</keyword>
<dbReference type="PRINTS" id="PR00455">
    <property type="entry name" value="HTHTETR"/>
</dbReference>
<dbReference type="Proteomes" id="UP000676325">
    <property type="component" value="Unassembled WGS sequence"/>
</dbReference>
<dbReference type="SUPFAM" id="SSF46689">
    <property type="entry name" value="Homeodomain-like"/>
    <property type="match status" value="1"/>
</dbReference>
<feature type="region of interest" description="Disordered" evidence="3">
    <location>
        <begin position="1"/>
        <end position="21"/>
    </location>
</feature>